<comment type="caution">
    <text evidence="11">The sequence shown here is derived from an EMBL/GenBank/DDBJ whole genome shotgun (WGS) entry which is preliminary data.</text>
</comment>
<keyword evidence="3" id="KW-0050">Antiport</keyword>
<dbReference type="Pfam" id="PF03553">
    <property type="entry name" value="Na_H_antiporter"/>
    <property type="match status" value="2"/>
</dbReference>
<feature type="transmembrane region" description="Helical" evidence="9">
    <location>
        <begin position="243"/>
        <end position="263"/>
    </location>
</feature>
<evidence type="ECO:0000259" key="10">
    <source>
        <dbReference type="Pfam" id="PF03553"/>
    </source>
</evidence>
<accession>A0A8J6J7R3</accession>
<feature type="transmembrane region" description="Helical" evidence="9">
    <location>
        <begin position="187"/>
        <end position="207"/>
    </location>
</feature>
<proteinExistence type="inferred from homology"/>
<dbReference type="Proteomes" id="UP000628736">
    <property type="component" value="Unassembled WGS sequence"/>
</dbReference>
<dbReference type="InterPro" id="IPR052180">
    <property type="entry name" value="NhaC_Na-H+_Antiporter"/>
</dbReference>
<evidence type="ECO:0000313" key="11">
    <source>
        <dbReference type="EMBL" id="MBC5721947.1"/>
    </source>
</evidence>
<dbReference type="RefSeq" id="WP_186852246.1">
    <property type="nucleotide sequence ID" value="NZ_JACOPO010000002.1"/>
</dbReference>
<comment type="similarity">
    <text evidence="8">Belongs to the NhaC Na(+)/H(+) (TC 2.A.35) antiporter family.</text>
</comment>
<sequence>MDLFAAFGVFLACVACCMVMGLPQFLALLVGLVCFFLVGLHRGHRAADLVQMTLTGMKTSVKVLRILVLIGLLTALWRAGGTVAFFVWGGAQLITPRTFILVAFLLPALFSLAFGSSFGVVGTAGVILMAIARSGGADLTVTAGAIISGIYVGERLSPASSSAALTAAVSGAEQRAFQHEMWRATPLPMALSLAVYGVLSILCPIRQVDSHIIEALESGFQLSWVTLLPAAAVLLLPWLKISAFLSIAVSCVLAAICALFVQGMDLGELLLACLVGYQTAQPGLADIMAGGGLSSMINVVLTVVLSCAYSGIFNGTGLLDPVTDRVGHLVDRVGLFPVHILLSFGCCGLFCNQAVGIVMGAQLMEGEYRRRGLDSMELAVNLGNSVLNLAGLVPWAISASVPLTTLGVGASALPLAVYLYLVSLCWWACLVWKEKKRKKAAAL</sequence>
<keyword evidence="7 9" id="KW-0472">Membrane</keyword>
<feature type="transmembrane region" description="Helical" evidence="9">
    <location>
        <begin position="25"/>
        <end position="42"/>
    </location>
</feature>
<evidence type="ECO:0000256" key="1">
    <source>
        <dbReference type="ARBA" id="ARBA00004651"/>
    </source>
</evidence>
<dbReference type="InterPro" id="IPR018461">
    <property type="entry name" value="Na/H_Antiport_NhaC-like_C"/>
</dbReference>
<dbReference type="GO" id="GO:0015297">
    <property type="term" value="F:antiporter activity"/>
    <property type="evidence" value="ECO:0007669"/>
    <property type="project" value="UniProtKB-KW"/>
</dbReference>
<feature type="transmembrane region" description="Helical" evidence="9">
    <location>
        <begin position="99"/>
        <end position="132"/>
    </location>
</feature>
<keyword evidence="4" id="KW-1003">Cell membrane</keyword>
<feature type="domain" description="Na+/H+ antiporter NhaC-like C-terminal" evidence="10">
    <location>
        <begin position="210"/>
        <end position="421"/>
    </location>
</feature>
<comment type="subcellular location">
    <subcellularLocation>
        <location evidence="1">Cell membrane</location>
        <topology evidence="1">Multi-pass membrane protein</topology>
    </subcellularLocation>
</comment>
<evidence type="ECO:0000256" key="3">
    <source>
        <dbReference type="ARBA" id="ARBA00022449"/>
    </source>
</evidence>
<evidence type="ECO:0000256" key="4">
    <source>
        <dbReference type="ARBA" id="ARBA00022475"/>
    </source>
</evidence>
<feature type="transmembrane region" description="Helical" evidence="9">
    <location>
        <begin position="63"/>
        <end position="87"/>
    </location>
</feature>
<keyword evidence="2" id="KW-0813">Transport</keyword>
<keyword evidence="6 9" id="KW-1133">Transmembrane helix</keyword>
<dbReference type="PANTHER" id="PTHR33451">
    <property type="entry name" value="MALATE-2H(+)/NA(+)-LACTATE ANTIPORTER"/>
    <property type="match status" value="1"/>
</dbReference>
<evidence type="ECO:0000313" key="12">
    <source>
        <dbReference type="Proteomes" id="UP000628736"/>
    </source>
</evidence>
<dbReference type="PANTHER" id="PTHR33451:SF3">
    <property type="entry name" value="MALATE-2H(+)_NA(+)-LACTATE ANTIPORTER"/>
    <property type="match status" value="1"/>
</dbReference>
<feature type="transmembrane region" description="Helical" evidence="9">
    <location>
        <begin position="219"/>
        <end position="236"/>
    </location>
</feature>
<protein>
    <submittedName>
        <fullName evidence="11">Sodium:proton antiporter</fullName>
    </submittedName>
</protein>
<gene>
    <name evidence="11" type="ORF">H8S11_03820</name>
</gene>
<evidence type="ECO:0000256" key="8">
    <source>
        <dbReference type="ARBA" id="ARBA00038435"/>
    </source>
</evidence>
<evidence type="ECO:0000256" key="2">
    <source>
        <dbReference type="ARBA" id="ARBA00022448"/>
    </source>
</evidence>
<feature type="transmembrane region" description="Helical" evidence="9">
    <location>
        <begin position="378"/>
        <end position="397"/>
    </location>
</feature>
<keyword evidence="12" id="KW-1185">Reference proteome</keyword>
<evidence type="ECO:0000256" key="9">
    <source>
        <dbReference type="SAM" id="Phobius"/>
    </source>
</evidence>
<name>A0A8J6J7R3_9FIRM</name>
<dbReference type="AlphaFoldDB" id="A0A8J6J7R3"/>
<evidence type="ECO:0000256" key="7">
    <source>
        <dbReference type="ARBA" id="ARBA00023136"/>
    </source>
</evidence>
<evidence type="ECO:0000256" key="5">
    <source>
        <dbReference type="ARBA" id="ARBA00022692"/>
    </source>
</evidence>
<feature type="domain" description="Na+/H+ antiporter NhaC-like C-terminal" evidence="10">
    <location>
        <begin position="26"/>
        <end position="198"/>
    </location>
</feature>
<evidence type="ECO:0000256" key="6">
    <source>
        <dbReference type="ARBA" id="ARBA00022989"/>
    </source>
</evidence>
<keyword evidence="5 9" id="KW-0812">Transmembrane</keyword>
<dbReference type="EMBL" id="JACOPO010000002">
    <property type="protein sequence ID" value="MBC5721947.1"/>
    <property type="molecule type" value="Genomic_DNA"/>
</dbReference>
<dbReference type="GO" id="GO:0005886">
    <property type="term" value="C:plasma membrane"/>
    <property type="evidence" value="ECO:0007669"/>
    <property type="project" value="UniProtKB-SubCell"/>
</dbReference>
<reference evidence="11" key="1">
    <citation type="submission" date="2020-08" db="EMBL/GenBank/DDBJ databases">
        <title>Genome public.</title>
        <authorList>
            <person name="Liu C."/>
            <person name="Sun Q."/>
        </authorList>
    </citation>
    <scope>NUCLEOTIDE SEQUENCE</scope>
    <source>
        <strain evidence="11">NSJ-23</strain>
    </source>
</reference>
<feature type="transmembrane region" description="Helical" evidence="9">
    <location>
        <begin position="409"/>
        <end position="432"/>
    </location>
</feature>
<organism evidence="11 12">
    <name type="scientific">Flintibacter hominis</name>
    <dbReference type="NCBI Taxonomy" id="2763048"/>
    <lineage>
        <taxon>Bacteria</taxon>
        <taxon>Bacillati</taxon>
        <taxon>Bacillota</taxon>
        <taxon>Clostridia</taxon>
        <taxon>Eubacteriales</taxon>
        <taxon>Flintibacter</taxon>
    </lineage>
</organism>